<feature type="transmembrane region" description="Helical" evidence="1">
    <location>
        <begin position="88"/>
        <end position="109"/>
    </location>
</feature>
<feature type="transmembrane region" description="Helical" evidence="1">
    <location>
        <begin position="230"/>
        <end position="254"/>
    </location>
</feature>
<feature type="transmembrane region" description="Helical" evidence="1">
    <location>
        <begin position="121"/>
        <end position="146"/>
    </location>
</feature>
<keyword evidence="1" id="KW-0812">Transmembrane</keyword>
<keyword evidence="1" id="KW-0472">Membrane</keyword>
<protein>
    <recommendedName>
        <fullName evidence="4">Protein rolling stone</fullName>
    </recommendedName>
</protein>
<organism evidence="2 3">
    <name type="scientific">Cichlidogyrus casuarinus</name>
    <dbReference type="NCBI Taxonomy" id="1844966"/>
    <lineage>
        <taxon>Eukaryota</taxon>
        <taxon>Metazoa</taxon>
        <taxon>Spiralia</taxon>
        <taxon>Lophotrochozoa</taxon>
        <taxon>Platyhelminthes</taxon>
        <taxon>Monogenea</taxon>
        <taxon>Monopisthocotylea</taxon>
        <taxon>Dactylogyridea</taxon>
        <taxon>Ancyrocephalidae</taxon>
        <taxon>Cichlidogyrus</taxon>
    </lineage>
</organism>
<feature type="transmembrane region" description="Helical" evidence="1">
    <location>
        <begin position="50"/>
        <end position="68"/>
    </location>
</feature>
<dbReference type="Pfam" id="PF21534">
    <property type="entry name" value="Rost"/>
    <property type="match status" value="1"/>
</dbReference>
<evidence type="ECO:0000313" key="2">
    <source>
        <dbReference type="EMBL" id="KAL3318201.1"/>
    </source>
</evidence>
<keyword evidence="3" id="KW-1185">Reference proteome</keyword>
<dbReference type="EMBL" id="JBJKFK010000276">
    <property type="protein sequence ID" value="KAL3318201.1"/>
    <property type="molecule type" value="Genomic_DNA"/>
</dbReference>
<dbReference type="InterPro" id="IPR049352">
    <property type="entry name" value="Rost"/>
</dbReference>
<accession>A0ABD2QII0</accession>
<name>A0ABD2QII0_9PLAT</name>
<evidence type="ECO:0000313" key="3">
    <source>
        <dbReference type="Proteomes" id="UP001626550"/>
    </source>
</evidence>
<proteinExistence type="predicted"/>
<keyword evidence="1" id="KW-1133">Transmembrane helix</keyword>
<dbReference type="PANTHER" id="PTHR12242">
    <property type="entry name" value="OS02G0130600 PROTEIN-RELATED"/>
    <property type="match status" value="1"/>
</dbReference>
<feature type="transmembrane region" description="Helical" evidence="1">
    <location>
        <begin position="191"/>
        <end position="210"/>
    </location>
</feature>
<sequence length="321" mass="36598">MNFPRDDLIAFLKNEFSLSALRLEAPSSAVFLRSEWPVVREKRIFTFYRALLALALLGWILIDISYEFRNIGNDMNHIRLWFTYATNWALILYLISLIALAITVAYYNLNSDCDLSNHFSGYKLLWLIYTTSSTSVATTDVIFWAFLANSGFLAFSSTMTKAKHGLTLVLVFLDLFISCIPIRLVHFLFSALLGIIYLVFTVIIWKLQIIGPDGTGVIYPRIDWGHPRVAFPLCMLAFLTMLITHIVLFATHLVRSGLTCLMKGKRFLEFVMEEAEQQSMCGEKLLLRENEATSSAVSRGGTVTTTMIRSNKHRSQYDQLE</sequence>
<dbReference type="PANTHER" id="PTHR12242:SF1">
    <property type="entry name" value="MYND-TYPE DOMAIN-CONTAINING PROTEIN"/>
    <property type="match status" value="1"/>
</dbReference>
<comment type="caution">
    <text evidence="2">The sequence shown here is derived from an EMBL/GenBank/DDBJ whole genome shotgun (WGS) entry which is preliminary data.</text>
</comment>
<gene>
    <name evidence="2" type="ORF">Ciccas_003150</name>
</gene>
<feature type="transmembrane region" description="Helical" evidence="1">
    <location>
        <begin position="166"/>
        <end position="184"/>
    </location>
</feature>
<reference evidence="2 3" key="1">
    <citation type="submission" date="2024-11" db="EMBL/GenBank/DDBJ databases">
        <title>Adaptive evolution of stress response genes in parasites aligns with host niche diversity.</title>
        <authorList>
            <person name="Hahn C."/>
            <person name="Resl P."/>
        </authorList>
    </citation>
    <scope>NUCLEOTIDE SEQUENCE [LARGE SCALE GENOMIC DNA]</scope>
    <source>
        <strain evidence="2">EGGRZ-B1_66</strain>
        <tissue evidence="2">Body</tissue>
    </source>
</reference>
<evidence type="ECO:0008006" key="4">
    <source>
        <dbReference type="Google" id="ProtNLM"/>
    </source>
</evidence>
<dbReference type="Proteomes" id="UP001626550">
    <property type="component" value="Unassembled WGS sequence"/>
</dbReference>
<dbReference type="AlphaFoldDB" id="A0ABD2QII0"/>
<evidence type="ECO:0000256" key="1">
    <source>
        <dbReference type="SAM" id="Phobius"/>
    </source>
</evidence>